<dbReference type="RefSeq" id="WP_353984562.1">
    <property type="nucleotide sequence ID" value="NZ_JBEWLY010000017.1"/>
</dbReference>
<dbReference type="Proteomes" id="UP001548713">
    <property type="component" value="Unassembled WGS sequence"/>
</dbReference>
<gene>
    <name evidence="1" type="ORF">ABVV53_11435</name>
</gene>
<evidence type="ECO:0008006" key="3">
    <source>
        <dbReference type="Google" id="ProtNLM"/>
    </source>
</evidence>
<reference evidence="1 2" key="1">
    <citation type="submission" date="2024-07" db="EMBL/GenBank/DDBJ databases">
        <title>Novosphingobium kalidii RD2P27.</title>
        <authorList>
            <person name="Sun J.-Q."/>
        </authorList>
    </citation>
    <scope>NUCLEOTIDE SEQUENCE [LARGE SCALE GENOMIC DNA]</scope>
    <source>
        <strain evidence="1 2">RD2P27</strain>
    </source>
</reference>
<keyword evidence="2" id="KW-1185">Reference proteome</keyword>
<comment type="caution">
    <text evidence="1">The sequence shown here is derived from an EMBL/GenBank/DDBJ whole genome shotgun (WGS) entry which is preliminary data.</text>
</comment>
<protein>
    <recommendedName>
        <fullName evidence="3">Site-specific integrase</fullName>
    </recommendedName>
</protein>
<organism evidence="1 2">
    <name type="scientific">Novosphingobium kalidii</name>
    <dbReference type="NCBI Taxonomy" id="3230299"/>
    <lineage>
        <taxon>Bacteria</taxon>
        <taxon>Pseudomonadati</taxon>
        <taxon>Pseudomonadota</taxon>
        <taxon>Alphaproteobacteria</taxon>
        <taxon>Sphingomonadales</taxon>
        <taxon>Sphingomonadaceae</taxon>
        <taxon>Novosphingobium</taxon>
    </lineage>
</organism>
<accession>A0ABV2D366</accession>
<evidence type="ECO:0000313" key="1">
    <source>
        <dbReference type="EMBL" id="MET1756064.1"/>
    </source>
</evidence>
<proteinExistence type="predicted"/>
<name>A0ABV2D366_9SPHN</name>
<sequence length="79" mass="9378">MALWKRAGKYYVKLTAPDGTLIRRSTGTTDRQKALEFHDKLKAELWDLARLKQKPKRTCDEAALRWLKEKAHKKSYRMM</sequence>
<evidence type="ECO:0000313" key="2">
    <source>
        <dbReference type="Proteomes" id="UP001548713"/>
    </source>
</evidence>
<dbReference type="EMBL" id="JBEWLY010000017">
    <property type="protein sequence ID" value="MET1756064.1"/>
    <property type="molecule type" value="Genomic_DNA"/>
</dbReference>